<feature type="compositionally biased region" description="Polar residues" evidence="1">
    <location>
        <begin position="265"/>
        <end position="281"/>
    </location>
</feature>
<dbReference type="EMBL" id="BMAT01008707">
    <property type="protein sequence ID" value="GFR91081.1"/>
    <property type="molecule type" value="Genomic_DNA"/>
</dbReference>
<feature type="compositionally biased region" description="Polar residues" evidence="1">
    <location>
        <begin position="300"/>
        <end position="311"/>
    </location>
</feature>
<protein>
    <submittedName>
        <fullName evidence="2">HAUS augmin-like complex subunit 8</fullName>
    </submittedName>
</protein>
<evidence type="ECO:0000256" key="1">
    <source>
        <dbReference type="SAM" id="MobiDB-lite"/>
    </source>
</evidence>
<feature type="region of interest" description="Disordered" evidence="1">
    <location>
        <begin position="262"/>
        <end position="445"/>
    </location>
</feature>
<evidence type="ECO:0000313" key="3">
    <source>
        <dbReference type="Proteomes" id="UP000762676"/>
    </source>
</evidence>
<gene>
    <name evidence="2" type="ORF">ElyMa_004319500</name>
</gene>
<feature type="region of interest" description="Disordered" evidence="1">
    <location>
        <begin position="188"/>
        <end position="228"/>
    </location>
</feature>
<reference evidence="2 3" key="1">
    <citation type="journal article" date="2021" name="Elife">
        <title>Chloroplast acquisition without the gene transfer in kleptoplastic sea slugs, Plakobranchus ocellatus.</title>
        <authorList>
            <person name="Maeda T."/>
            <person name="Takahashi S."/>
            <person name="Yoshida T."/>
            <person name="Shimamura S."/>
            <person name="Takaki Y."/>
            <person name="Nagai Y."/>
            <person name="Toyoda A."/>
            <person name="Suzuki Y."/>
            <person name="Arimoto A."/>
            <person name="Ishii H."/>
            <person name="Satoh N."/>
            <person name="Nishiyama T."/>
            <person name="Hasebe M."/>
            <person name="Maruyama T."/>
            <person name="Minagawa J."/>
            <person name="Obokata J."/>
            <person name="Shigenobu S."/>
        </authorList>
    </citation>
    <scope>NUCLEOTIDE SEQUENCE [LARGE SCALE GENOMIC DNA]</scope>
</reference>
<dbReference type="Proteomes" id="UP000762676">
    <property type="component" value="Unassembled WGS sequence"/>
</dbReference>
<sequence>MASVQFFTRFKSWCNSTSFKPSSVAALQWRTDRGRFSAKGRPKRRPLIQGKLVVTDSSSDLSALGSSLLDSRNDIELDPTLSPRRLVPQLTEKASPRPEPPSSSLDLSDVDLDVKEAASNFQHRSSSHPVMVYDACEPVKDSPHSCEMSLSVGTEESPARVVCHTPSRLDKIRNSPRPALSPLAVTVNMPATDRSNSSFKPDRLSRTLFPDDDQDEKAETEDDEVQFKRKNNELGLHISHHSRGIIEEILAHEMGDSNIEKVSLHSESCSPRAQNSSAGLPSSSIFSVSTSSQSKDMEDSTSYRPKQQSTSDYDDAGSVSEACSVDEYVGPNSATKPKKSASSSTFESAKPVFRRPLGNEPTPSVKQKKKGGRQVASRYMQSAANRKTNTASSSQNSSKGNAVPKNSNTVGKALQERPASSTHRKETRPMSTSLGKGKTVRSGTLRTGSTIKHSVDLDQKTFQSSKESPRLLSVRGEAVGGGTGTEVKASTPVGDNPCAMSYIDASAIQSTTNMFVNSATMHFDTMMEESLANADMTKVDKVGDSENVKKRPVSASRGAGDGGEGHKVTQFDLDIAYARYLQWQFLAGRARQAFINQQQQACAQLHGLWQLTEARRQEVAQLEMDNARLRSMVLLDGVLDKMEQELSPLVDSLPAVTSEYGQMATALDGTCHQLPVTDIYLPAGGDPAREAMEERMATTLHEAEHLLTEINVVGKKKGQDLQQDLSQYVACLATLEKTSAATTEELQQCRQGLEEARSLNTRLASLRIQDRQSTF</sequence>
<accession>A0AAV4H137</accession>
<evidence type="ECO:0000313" key="2">
    <source>
        <dbReference type="EMBL" id="GFR91081.1"/>
    </source>
</evidence>
<dbReference type="AlphaFoldDB" id="A0AAV4H137"/>
<keyword evidence="3" id="KW-1185">Reference proteome</keyword>
<feature type="region of interest" description="Disordered" evidence="1">
    <location>
        <begin position="545"/>
        <end position="564"/>
    </location>
</feature>
<organism evidence="2 3">
    <name type="scientific">Elysia marginata</name>
    <dbReference type="NCBI Taxonomy" id="1093978"/>
    <lineage>
        <taxon>Eukaryota</taxon>
        <taxon>Metazoa</taxon>
        <taxon>Spiralia</taxon>
        <taxon>Lophotrochozoa</taxon>
        <taxon>Mollusca</taxon>
        <taxon>Gastropoda</taxon>
        <taxon>Heterobranchia</taxon>
        <taxon>Euthyneura</taxon>
        <taxon>Panpulmonata</taxon>
        <taxon>Sacoglossa</taxon>
        <taxon>Placobranchoidea</taxon>
        <taxon>Plakobranchidae</taxon>
        <taxon>Elysia</taxon>
    </lineage>
</organism>
<feature type="compositionally biased region" description="Acidic residues" evidence="1">
    <location>
        <begin position="210"/>
        <end position="224"/>
    </location>
</feature>
<feature type="compositionally biased region" description="Low complexity" evidence="1">
    <location>
        <begin position="282"/>
        <end position="294"/>
    </location>
</feature>
<comment type="caution">
    <text evidence="2">The sequence shown here is derived from an EMBL/GenBank/DDBJ whole genome shotgun (WGS) entry which is preliminary data.</text>
</comment>
<proteinExistence type="predicted"/>
<feature type="compositionally biased region" description="Polar residues" evidence="1">
    <location>
        <begin position="379"/>
        <end position="410"/>
    </location>
</feature>
<name>A0AAV4H137_9GAST</name>